<dbReference type="CDD" id="cd07812">
    <property type="entry name" value="SRPBCC"/>
    <property type="match status" value="1"/>
</dbReference>
<gene>
    <name evidence="1" type="ORF">G5V65_00375</name>
</gene>
<reference evidence="1 2" key="1">
    <citation type="submission" date="2020-02" db="EMBL/GenBank/DDBJ databases">
        <title>Rhodobacter translucens sp. nov., a novel bacterium isolated from activated sludge.</title>
        <authorList>
            <person name="Liu J."/>
        </authorList>
    </citation>
    <scope>NUCLEOTIDE SEQUENCE [LARGE SCALE GENOMIC DNA]</scope>
    <source>
        <strain evidence="1 2">HX-7-19</strain>
    </source>
</reference>
<comment type="caution">
    <text evidence="1">The sequence shown here is derived from an EMBL/GenBank/DDBJ whole genome shotgun (WGS) entry which is preliminary data.</text>
</comment>
<evidence type="ECO:0000313" key="1">
    <source>
        <dbReference type="EMBL" id="NGQ89333.1"/>
    </source>
</evidence>
<dbReference type="EMBL" id="JAALFE010000001">
    <property type="protein sequence ID" value="NGQ89333.1"/>
    <property type="molecule type" value="Genomic_DNA"/>
</dbReference>
<dbReference type="RefSeq" id="WP_165046443.1">
    <property type="nucleotide sequence ID" value="NZ_JAALFE010000001.1"/>
</dbReference>
<dbReference type="AlphaFoldDB" id="A0A6M1U3B9"/>
<dbReference type="Pfam" id="PF10604">
    <property type="entry name" value="Polyketide_cyc2"/>
    <property type="match status" value="1"/>
</dbReference>
<evidence type="ECO:0000313" key="2">
    <source>
        <dbReference type="Proteomes" id="UP000474758"/>
    </source>
</evidence>
<name>A0A6M1U3B9_9RHOB</name>
<protein>
    <submittedName>
        <fullName evidence="1">SRPBCC family protein</fullName>
    </submittedName>
</protein>
<dbReference type="InterPro" id="IPR019587">
    <property type="entry name" value="Polyketide_cyclase/dehydratase"/>
</dbReference>
<dbReference type="Proteomes" id="UP000474758">
    <property type="component" value="Unassembled WGS sequence"/>
</dbReference>
<sequence>MKLSGRTDIGAPLGVVFAALSDFDAWERSAMRRGADVHRTDKLRLPGPGMTWQARFAWRGRERQLQVRLSRLEADQFLAVDFDGPSVEGVLNIELVELAARRTRMLMQVETRPRTLAARLFIQSMKLAKGRVQRKYDARLQAIARDIEQRYAGQPTL</sequence>
<dbReference type="InterPro" id="IPR023393">
    <property type="entry name" value="START-like_dom_sf"/>
</dbReference>
<dbReference type="SUPFAM" id="SSF55961">
    <property type="entry name" value="Bet v1-like"/>
    <property type="match status" value="1"/>
</dbReference>
<organism evidence="1 2">
    <name type="scientific">Paragemmobacter kunshanensis</name>
    <dbReference type="NCBI Taxonomy" id="2583234"/>
    <lineage>
        <taxon>Bacteria</taxon>
        <taxon>Pseudomonadati</taxon>
        <taxon>Pseudomonadota</taxon>
        <taxon>Alphaproteobacteria</taxon>
        <taxon>Rhodobacterales</taxon>
        <taxon>Paracoccaceae</taxon>
        <taxon>Paragemmobacter</taxon>
    </lineage>
</organism>
<accession>A0A6M1U3B9</accession>
<dbReference type="Gene3D" id="3.30.530.20">
    <property type="match status" value="1"/>
</dbReference>
<proteinExistence type="predicted"/>
<keyword evidence="2" id="KW-1185">Reference proteome</keyword>